<evidence type="ECO:0000256" key="1">
    <source>
        <dbReference type="ARBA" id="ARBA00001946"/>
    </source>
</evidence>
<protein>
    <submittedName>
        <fullName evidence="13">CCA tRNA nucleotidyltransferase</fullName>
    </submittedName>
</protein>
<evidence type="ECO:0000256" key="11">
    <source>
        <dbReference type="RuleBase" id="RU003953"/>
    </source>
</evidence>
<evidence type="ECO:0000256" key="10">
    <source>
        <dbReference type="ARBA" id="ARBA00022884"/>
    </source>
</evidence>
<feature type="domain" description="Poly A polymerase head" evidence="12">
    <location>
        <begin position="8"/>
        <end position="78"/>
    </location>
</feature>
<comment type="cofactor">
    <cofactor evidence="1">
        <name>Mg(2+)</name>
        <dbReference type="ChEBI" id="CHEBI:18420"/>
    </cofactor>
</comment>
<dbReference type="Gene3D" id="1.10.3090.10">
    <property type="entry name" value="cca-adding enzyme, domain 2"/>
    <property type="match status" value="1"/>
</dbReference>
<evidence type="ECO:0000313" key="13">
    <source>
        <dbReference type="EMBL" id="HFC98634.1"/>
    </source>
</evidence>
<dbReference type="InterPro" id="IPR002646">
    <property type="entry name" value="PolA_pol_head_dom"/>
</dbReference>
<dbReference type="EMBL" id="DRMH01000130">
    <property type="protein sequence ID" value="HFC98634.1"/>
    <property type="molecule type" value="Genomic_DNA"/>
</dbReference>
<dbReference type="Pfam" id="PF01743">
    <property type="entry name" value="PolyA_pol"/>
    <property type="match status" value="1"/>
</dbReference>
<keyword evidence="5" id="KW-0819">tRNA processing</keyword>
<dbReference type="GO" id="GO:0016779">
    <property type="term" value="F:nucleotidyltransferase activity"/>
    <property type="evidence" value="ECO:0007669"/>
    <property type="project" value="UniProtKB-KW"/>
</dbReference>
<organism evidence="13">
    <name type="scientific">Thermosulfurimonas dismutans</name>
    <dbReference type="NCBI Taxonomy" id="999894"/>
    <lineage>
        <taxon>Bacteria</taxon>
        <taxon>Pseudomonadati</taxon>
        <taxon>Thermodesulfobacteriota</taxon>
        <taxon>Thermodesulfobacteria</taxon>
        <taxon>Thermodesulfobacteriales</taxon>
        <taxon>Thermodesulfobacteriaceae</taxon>
        <taxon>Thermosulfurimonas</taxon>
    </lineage>
</organism>
<dbReference type="PANTHER" id="PTHR47788:SF1">
    <property type="entry name" value="A-ADDING TRNA NUCLEOTIDYLTRANSFERASE"/>
    <property type="match status" value="1"/>
</dbReference>
<evidence type="ECO:0000256" key="2">
    <source>
        <dbReference type="ARBA" id="ARBA00007265"/>
    </source>
</evidence>
<sequence>GTFKIIYPGGEVDLAMARREIYPAPAALPRVEPASIEEDLYRRDFTANAMAVALSGPRQGRLLDPFSGLADLRRGVLRVLHLNSFVDDPTRIFRAGRYAVRFRWALAEETLQALGRAYRTEAPRRLSPARILGEIKRILEEPDPENVLRCLEIMGLWLALELPPPPGHFASLWPILRRNLSPKTLLKGVAIALARGKPHLLLRLGLQPGEVEKYSRSWEDLCRHSPELAGAPSPSRRYRLLETYPPEIICAYFLHHKELEYIAKEYFELKNITTEISGKDLKRELGLTSGPLLGRILREVFYARLDGRVKSREDELRLARELLAKEG</sequence>
<dbReference type="InterPro" id="IPR043519">
    <property type="entry name" value="NT_sf"/>
</dbReference>
<evidence type="ECO:0000256" key="9">
    <source>
        <dbReference type="ARBA" id="ARBA00022842"/>
    </source>
</evidence>
<dbReference type="InterPro" id="IPR052390">
    <property type="entry name" value="tRNA_nt/polyA_polymerase"/>
</dbReference>
<name>A0A7C3CTG0_9BACT</name>
<keyword evidence="10 11" id="KW-0694">RNA-binding</keyword>
<keyword evidence="7" id="KW-0479">Metal-binding</keyword>
<dbReference type="SUPFAM" id="SSF81301">
    <property type="entry name" value="Nucleotidyltransferase"/>
    <property type="match status" value="1"/>
</dbReference>
<dbReference type="PANTHER" id="PTHR47788">
    <property type="entry name" value="POLYA POLYMERASE"/>
    <property type="match status" value="1"/>
</dbReference>
<evidence type="ECO:0000256" key="6">
    <source>
        <dbReference type="ARBA" id="ARBA00022695"/>
    </source>
</evidence>
<evidence type="ECO:0000259" key="12">
    <source>
        <dbReference type="Pfam" id="PF01743"/>
    </source>
</evidence>
<accession>A0A7C3CTG0</accession>
<dbReference type="GO" id="GO:0000166">
    <property type="term" value="F:nucleotide binding"/>
    <property type="evidence" value="ECO:0007669"/>
    <property type="project" value="UniProtKB-KW"/>
</dbReference>
<evidence type="ECO:0000256" key="5">
    <source>
        <dbReference type="ARBA" id="ARBA00022694"/>
    </source>
</evidence>
<evidence type="ECO:0000256" key="3">
    <source>
        <dbReference type="ARBA" id="ARBA00022555"/>
    </source>
</evidence>
<keyword evidence="6" id="KW-0548">Nucleotidyltransferase</keyword>
<reference evidence="13" key="1">
    <citation type="journal article" date="2020" name="mSystems">
        <title>Genome- and Community-Level Interaction Insights into Carbon Utilization and Element Cycling Functions of Hydrothermarchaeota in Hydrothermal Sediment.</title>
        <authorList>
            <person name="Zhou Z."/>
            <person name="Liu Y."/>
            <person name="Xu W."/>
            <person name="Pan J."/>
            <person name="Luo Z.H."/>
            <person name="Li M."/>
        </authorList>
    </citation>
    <scope>NUCLEOTIDE SEQUENCE [LARGE SCALE GENOMIC DNA]</scope>
    <source>
        <strain evidence="13">HyVt-483</strain>
    </source>
</reference>
<dbReference type="GO" id="GO:0046872">
    <property type="term" value="F:metal ion binding"/>
    <property type="evidence" value="ECO:0007669"/>
    <property type="project" value="UniProtKB-KW"/>
</dbReference>
<comment type="similarity">
    <text evidence="2 11">Belongs to the tRNA nucleotidyltransferase/poly(A) polymerase family.</text>
</comment>
<dbReference type="Proteomes" id="UP000886043">
    <property type="component" value="Unassembled WGS sequence"/>
</dbReference>
<evidence type="ECO:0000256" key="7">
    <source>
        <dbReference type="ARBA" id="ARBA00022723"/>
    </source>
</evidence>
<keyword evidence="8" id="KW-0547">Nucleotide-binding</keyword>
<feature type="non-terminal residue" evidence="13">
    <location>
        <position position="1"/>
    </location>
</feature>
<evidence type="ECO:0000256" key="8">
    <source>
        <dbReference type="ARBA" id="ARBA00022741"/>
    </source>
</evidence>
<proteinExistence type="inferred from homology"/>
<dbReference type="GO" id="GO:0000049">
    <property type="term" value="F:tRNA binding"/>
    <property type="evidence" value="ECO:0007669"/>
    <property type="project" value="UniProtKB-KW"/>
</dbReference>
<dbReference type="SUPFAM" id="SSF81891">
    <property type="entry name" value="Poly A polymerase C-terminal region-like"/>
    <property type="match status" value="1"/>
</dbReference>
<dbReference type="Gene3D" id="3.30.460.10">
    <property type="entry name" value="Beta Polymerase, domain 2"/>
    <property type="match status" value="1"/>
</dbReference>
<comment type="caution">
    <text evidence="13">The sequence shown here is derived from an EMBL/GenBank/DDBJ whole genome shotgun (WGS) entry which is preliminary data.</text>
</comment>
<evidence type="ECO:0000256" key="4">
    <source>
        <dbReference type="ARBA" id="ARBA00022679"/>
    </source>
</evidence>
<keyword evidence="9" id="KW-0460">Magnesium</keyword>
<gene>
    <name evidence="13" type="ORF">ENJ40_09320</name>
</gene>
<keyword evidence="4 11" id="KW-0808">Transferase</keyword>
<dbReference type="GO" id="GO:0008033">
    <property type="term" value="P:tRNA processing"/>
    <property type="evidence" value="ECO:0007669"/>
    <property type="project" value="UniProtKB-KW"/>
</dbReference>
<keyword evidence="3" id="KW-0820">tRNA-binding</keyword>
<dbReference type="AlphaFoldDB" id="A0A7C3CTG0"/>